<reference evidence="8 9" key="1">
    <citation type="submission" date="2018-08" db="EMBL/GenBank/DDBJ databases">
        <title>Draft genome sequence of Psychrilyobacter sp. strain SD5 isolated from Black Sea water.</title>
        <authorList>
            <person name="Yadav S."/>
            <person name="Villanueva L."/>
            <person name="Damste J.S.S."/>
        </authorList>
    </citation>
    <scope>NUCLEOTIDE SEQUENCE [LARGE SCALE GENOMIC DNA]</scope>
    <source>
        <strain evidence="8 9">SD5</strain>
    </source>
</reference>
<evidence type="ECO:0000256" key="2">
    <source>
        <dbReference type="ARBA" id="ARBA00022729"/>
    </source>
</evidence>
<evidence type="ECO:0000313" key="9">
    <source>
        <dbReference type="Proteomes" id="UP000263486"/>
    </source>
</evidence>
<dbReference type="Pfam" id="PF13620">
    <property type="entry name" value="CarboxypepD_reg"/>
    <property type="match status" value="1"/>
</dbReference>
<dbReference type="InterPro" id="IPR005644">
    <property type="entry name" value="NolW-like"/>
</dbReference>
<dbReference type="Gene3D" id="2.60.40.1120">
    <property type="entry name" value="Carboxypeptidase-like, regulatory domain"/>
    <property type="match status" value="1"/>
</dbReference>
<comment type="subcellular location">
    <subcellularLocation>
        <location evidence="5">Cell outer membrane</location>
    </subcellularLocation>
    <subcellularLocation>
        <location evidence="1">Membrane</location>
    </subcellularLocation>
</comment>
<dbReference type="PANTHER" id="PTHR30332">
    <property type="entry name" value="PROBABLE GENERAL SECRETION PATHWAY PROTEIN D"/>
    <property type="match status" value="1"/>
</dbReference>
<keyword evidence="2" id="KW-0732">Signal</keyword>
<sequence length="572" mass="62109">MKKYIFMLLIIFTVGAATFGATIKKLPQSRFEEDMDFNGARLSDALALMSKVTGVTMVADSEVKDVVIDLYINKGQPLREVLDIIKVTNGLEEIYVGEVIMLAKTGKGATSLMGKIVGDSNQGLPGVRVTLVDSGYKSIRTEAGGVFIYDNIRPGVYILKLEKNGYATSSEVVDIRQNKITNIDVILDKKNKEGLVVAKKEEGLREKELGSSKNIDGIEVITERIQLKHGFAEDIKGVVDSILGETLTVTAFPKLHMLVLKGGKDDIDTAKKLIDDLDRSVKQVRITAQVLETSDDLLEDLGFDWLFSNKDKDVNDPTNPGKEGTGVGLLSAAGTAGSVATAGSTIDFLDIFNDGKNLLDLSINLLQTTSDLSISSVPSVVIVNGELADFKVTEEVIVGTKVEVDDDGNRTEEPIWEEAGTIFSVTPIIREGLDEPDTIILEVSSEVSDFELTSGYSGDSGGKQQSNISTKVQIQDGDVIFIGGLKKVNVSETVNKVPILGDIPLLGTLFRSTTTKNDITQVYIQLTAEIVTDKNANSEIELSKFKENPATTGKLNRIYPNFERTKEEGIDL</sequence>
<evidence type="ECO:0000256" key="1">
    <source>
        <dbReference type="ARBA" id="ARBA00004370"/>
    </source>
</evidence>
<dbReference type="PANTHER" id="PTHR30332:SF24">
    <property type="entry name" value="SECRETIN GSPD-RELATED"/>
    <property type="match status" value="1"/>
</dbReference>
<gene>
    <name evidence="8" type="ORF">DYH56_08490</name>
</gene>
<dbReference type="InterPro" id="IPR004846">
    <property type="entry name" value="T2SS/T3SS_dom"/>
</dbReference>
<dbReference type="SUPFAM" id="SSF49452">
    <property type="entry name" value="Starch-binding domain-like"/>
    <property type="match status" value="1"/>
</dbReference>
<comment type="caution">
    <text evidence="8">The sequence shown here is derived from an EMBL/GenBank/DDBJ whole genome shotgun (WGS) entry which is preliminary data.</text>
</comment>
<evidence type="ECO:0000259" key="6">
    <source>
        <dbReference type="Pfam" id="PF00263"/>
    </source>
</evidence>
<dbReference type="InterPro" id="IPR013784">
    <property type="entry name" value="Carb-bd-like_fold"/>
</dbReference>
<dbReference type="Proteomes" id="UP000263486">
    <property type="component" value="Unassembled WGS sequence"/>
</dbReference>
<evidence type="ECO:0000256" key="3">
    <source>
        <dbReference type="ARBA" id="ARBA00023136"/>
    </source>
</evidence>
<feature type="domain" description="NolW-like" evidence="7">
    <location>
        <begin position="222"/>
        <end position="283"/>
    </location>
</feature>
<name>A0ABX9KGK2_9FUSO</name>
<dbReference type="InterPro" id="IPR001775">
    <property type="entry name" value="GspD/PilQ"/>
</dbReference>
<comment type="similarity">
    <text evidence="4">Belongs to the bacterial secretin family.</text>
</comment>
<dbReference type="InterPro" id="IPR038591">
    <property type="entry name" value="NolW-like_sf"/>
</dbReference>
<dbReference type="Gene3D" id="3.30.1370.120">
    <property type="match status" value="1"/>
</dbReference>
<feature type="domain" description="Type II/III secretion system secretin-like" evidence="6">
    <location>
        <begin position="366"/>
        <end position="531"/>
    </location>
</feature>
<keyword evidence="3" id="KW-0472">Membrane</keyword>
<dbReference type="Pfam" id="PF00263">
    <property type="entry name" value="Secretin"/>
    <property type="match status" value="1"/>
</dbReference>
<accession>A0ABX9KGK2</accession>
<dbReference type="Pfam" id="PF03958">
    <property type="entry name" value="Secretin_N"/>
    <property type="match status" value="1"/>
</dbReference>
<keyword evidence="5" id="KW-0813">Transport</keyword>
<organism evidence="8 9">
    <name type="scientific">Psychrilyobacter piezotolerans</name>
    <dbReference type="NCBI Taxonomy" id="2293438"/>
    <lineage>
        <taxon>Bacteria</taxon>
        <taxon>Fusobacteriati</taxon>
        <taxon>Fusobacteriota</taxon>
        <taxon>Fusobacteriia</taxon>
        <taxon>Fusobacteriales</taxon>
        <taxon>Fusobacteriaceae</taxon>
        <taxon>Psychrilyobacter</taxon>
    </lineage>
</organism>
<evidence type="ECO:0000256" key="4">
    <source>
        <dbReference type="RuleBase" id="RU004003"/>
    </source>
</evidence>
<dbReference type="RefSeq" id="WP_114642422.1">
    <property type="nucleotide sequence ID" value="NZ_JAACIO010000014.1"/>
</dbReference>
<dbReference type="PRINTS" id="PR00811">
    <property type="entry name" value="BCTERIALGSPD"/>
</dbReference>
<evidence type="ECO:0000313" key="8">
    <source>
        <dbReference type="EMBL" id="REI41064.1"/>
    </source>
</evidence>
<keyword evidence="9" id="KW-1185">Reference proteome</keyword>
<evidence type="ECO:0000259" key="7">
    <source>
        <dbReference type="Pfam" id="PF03958"/>
    </source>
</evidence>
<dbReference type="EMBL" id="QUAJ01000013">
    <property type="protein sequence ID" value="REI41064.1"/>
    <property type="molecule type" value="Genomic_DNA"/>
</dbReference>
<protein>
    <submittedName>
        <fullName evidence="8">Type II secretion system protein GspD</fullName>
    </submittedName>
</protein>
<proteinExistence type="inferred from homology"/>
<dbReference type="InterPro" id="IPR050810">
    <property type="entry name" value="Bact_Secretion_Sys_Channel"/>
</dbReference>
<evidence type="ECO:0000256" key="5">
    <source>
        <dbReference type="RuleBase" id="RU004004"/>
    </source>
</evidence>